<reference evidence="9" key="1">
    <citation type="submission" date="2023-05" db="EMBL/GenBank/DDBJ databases">
        <title>Nepenthes gracilis genome sequencing.</title>
        <authorList>
            <person name="Fukushima K."/>
        </authorList>
    </citation>
    <scope>NUCLEOTIDE SEQUENCE</scope>
    <source>
        <strain evidence="9">SING2019-196</strain>
    </source>
</reference>
<dbReference type="PANTHER" id="PTHR23315">
    <property type="entry name" value="U BOX DOMAIN-CONTAINING"/>
    <property type="match status" value="1"/>
</dbReference>
<dbReference type="PROSITE" id="PS51698">
    <property type="entry name" value="U_BOX"/>
    <property type="match status" value="1"/>
</dbReference>
<dbReference type="Gene3D" id="1.25.10.10">
    <property type="entry name" value="Leucine-rich Repeat Variant"/>
    <property type="match status" value="1"/>
</dbReference>
<keyword evidence="7" id="KW-0833">Ubl conjugation pathway</keyword>
<evidence type="ECO:0000256" key="6">
    <source>
        <dbReference type="ARBA" id="ARBA00022737"/>
    </source>
</evidence>
<evidence type="ECO:0000256" key="4">
    <source>
        <dbReference type="ARBA" id="ARBA00012483"/>
    </source>
</evidence>
<dbReference type="SUPFAM" id="SSF57850">
    <property type="entry name" value="RING/U-box"/>
    <property type="match status" value="1"/>
</dbReference>
<dbReference type="SMART" id="SM00504">
    <property type="entry name" value="Ubox"/>
    <property type="match status" value="1"/>
</dbReference>
<comment type="catalytic activity">
    <reaction evidence="1">
        <text>S-ubiquitinyl-[E2 ubiquitin-conjugating enzyme]-L-cysteine + [acceptor protein]-L-lysine = [E2 ubiquitin-conjugating enzyme]-L-cysteine + N(6)-ubiquitinyl-[acceptor protein]-L-lysine.</text>
        <dbReference type="EC" id="2.3.2.27"/>
    </reaction>
</comment>
<dbReference type="InterPro" id="IPR003613">
    <property type="entry name" value="Ubox_domain"/>
</dbReference>
<dbReference type="Proteomes" id="UP001279734">
    <property type="component" value="Unassembled WGS sequence"/>
</dbReference>
<dbReference type="FunFam" id="1.25.10.10:FF:000578">
    <property type="entry name" value="RING-type E3 ubiquitin transferase"/>
    <property type="match status" value="1"/>
</dbReference>
<evidence type="ECO:0000256" key="3">
    <source>
        <dbReference type="ARBA" id="ARBA00004906"/>
    </source>
</evidence>
<dbReference type="InterPro" id="IPR000225">
    <property type="entry name" value="Armadillo"/>
</dbReference>
<dbReference type="EC" id="2.3.2.27" evidence="4"/>
<name>A0AAD3RYY7_NEPGR</name>
<keyword evidence="6" id="KW-0677">Repeat</keyword>
<protein>
    <recommendedName>
        <fullName evidence="4">RING-type E3 ubiquitin transferase</fullName>
        <ecNumber evidence="4">2.3.2.27</ecNumber>
    </recommendedName>
</protein>
<comment type="function">
    <text evidence="2">Functions as an E3 ubiquitin ligase.</text>
</comment>
<dbReference type="AlphaFoldDB" id="A0AAD3RYY7"/>
<dbReference type="GO" id="GO:0016567">
    <property type="term" value="P:protein ubiquitination"/>
    <property type="evidence" value="ECO:0007669"/>
    <property type="project" value="InterPro"/>
</dbReference>
<organism evidence="9 10">
    <name type="scientific">Nepenthes gracilis</name>
    <name type="common">Slender pitcher plant</name>
    <dbReference type="NCBI Taxonomy" id="150966"/>
    <lineage>
        <taxon>Eukaryota</taxon>
        <taxon>Viridiplantae</taxon>
        <taxon>Streptophyta</taxon>
        <taxon>Embryophyta</taxon>
        <taxon>Tracheophyta</taxon>
        <taxon>Spermatophyta</taxon>
        <taxon>Magnoliopsida</taxon>
        <taxon>eudicotyledons</taxon>
        <taxon>Gunneridae</taxon>
        <taxon>Pentapetalae</taxon>
        <taxon>Caryophyllales</taxon>
        <taxon>Nepenthaceae</taxon>
        <taxon>Nepenthes</taxon>
    </lineage>
</organism>
<keyword evidence="5" id="KW-0808">Transferase</keyword>
<sequence>MGGNGKFHKWKIFYRPSPSKSDETHRREPPPKEFICPICECLMFDPVVVSSGETFDRLCVRVCRDLNFTPSLSDGSIPDFSTVIPNLAFKSTIVNWCSKSSAAPPQPPDYSSVERIVRGLMSRQGGAEEGKSRIRCTEMELIDAVAEMPDVNLSHAVTELAHRVNHFYSSSSEESVVMTTNPPTPLPLATRPACLSLSSASTSDEILNPNPNSEDEEFVAKFNSHDVYEQEQGVVALRKITRSDEHCRISLCTPRLLSALKPLLISRYVAVQANAVAVLVNLSLEKTNKIKIVRSGIVPPLIDVLKGGFSESQEHAAGALFSLSLEDDNKTVIGVLGALPPLLHSLRSESERTRQDSALALYHLSHILTNRLKLVKLGAIPTLLVMLQSGDLAGRVLLVLWNLANCAEGRSAMLDQNAVEVLVGMLRRNEFDSESIRENCVAALYALGHGSLRFKGLAKEAGAIEVLKEVEKGGSERAREKARRILLMLRGREDGEEGDRDGILELGGLSRTRHRVGGGVGKNATIANSTEF</sequence>
<dbReference type="Gene3D" id="3.30.40.10">
    <property type="entry name" value="Zinc/RING finger domain, C3HC4 (zinc finger)"/>
    <property type="match status" value="1"/>
</dbReference>
<evidence type="ECO:0000313" key="10">
    <source>
        <dbReference type="Proteomes" id="UP001279734"/>
    </source>
</evidence>
<dbReference type="Pfam" id="PF04564">
    <property type="entry name" value="U-box"/>
    <property type="match status" value="1"/>
</dbReference>
<dbReference type="PANTHER" id="PTHR23315:SF276">
    <property type="entry name" value="U-BOX DOMAIN-CONTAINING PROTEIN 38"/>
    <property type="match status" value="1"/>
</dbReference>
<dbReference type="Pfam" id="PF25598">
    <property type="entry name" value="ARM_PUB"/>
    <property type="match status" value="1"/>
</dbReference>
<accession>A0AAD3RYY7</accession>
<dbReference type="EMBL" id="BSYO01000002">
    <property type="protein sequence ID" value="GMH01311.1"/>
    <property type="molecule type" value="Genomic_DNA"/>
</dbReference>
<dbReference type="InterPro" id="IPR011989">
    <property type="entry name" value="ARM-like"/>
</dbReference>
<dbReference type="GO" id="GO:0061630">
    <property type="term" value="F:ubiquitin protein ligase activity"/>
    <property type="evidence" value="ECO:0007669"/>
    <property type="project" value="UniProtKB-EC"/>
</dbReference>
<evidence type="ECO:0000256" key="2">
    <source>
        <dbReference type="ARBA" id="ARBA00003861"/>
    </source>
</evidence>
<dbReference type="InterPro" id="IPR016024">
    <property type="entry name" value="ARM-type_fold"/>
</dbReference>
<gene>
    <name evidence="9" type="ORF">Nepgr_003150</name>
</gene>
<dbReference type="SUPFAM" id="SSF48371">
    <property type="entry name" value="ARM repeat"/>
    <property type="match status" value="1"/>
</dbReference>
<dbReference type="InterPro" id="IPR058678">
    <property type="entry name" value="ARM_PUB"/>
</dbReference>
<dbReference type="InterPro" id="IPR013083">
    <property type="entry name" value="Znf_RING/FYVE/PHD"/>
</dbReference>
<evidence type="ECO:0000259" key="8">
    <source>
        <dbReference type="PROSITE" id="PS51698"/>
    </source>
</evidence>
<comment type="caution">
    <text evidence="9">The sequence shown here is derived from an EMBL/GenBank/DDBJ whole genome shotgun (WGS) entry which is preliminary data.</text>
</comment>
<evidence type="ECO:0000256" key="7">
    <source>
        <dbReference type="ARBA" id="ARBA00022786"/>
    </source>
</evidence>
<dbReference type="SMART" id="SM00185">
    <property type="entry name" value="ARM"/>
    <property type="match status" value="5"/>
</dbReference>
<evidence type="ECO:0000256" key="5">
    <source>
        <dbReference type="ARBA" id="ARBA00022679"/>
    </source>
</evidence>
<evidence type="ECO:0000256" key="1">
    <source>
        <dbReference type="ARBA" id="ARBA00000900"/>
    </source>
</evidence>
<keyword evidence="10" id="KW-1185">Reference proteome</keyword>
<proteinExistence type="predicted"/>
<comment type="pathway">
    <text evidence="3">Protein modification; protein ubiquitination.</text>
</comment>
<feature type="domain" description="U-box" evidence="8">
    <location>
        <begin position="29"/>
        <end position="103"/>
    </location>
</feature>
<evidence type="ECO:0000313" key="9">
    <source>
        <dbReference type="EMBL" id="GMH01311.1"/>
    </source>
</evidence>